<evidence type="ECO:0000313" key="1">
    <source>
        <dbReference type="EMBL" id="KAF8819503.1"/>
    </source>
</evidence>
<evidence type="ECO:0000313" key="2">
    <source>
        <dbReference type="Proteomes" id="UP000823046"/>
    </source>
</evidence>
<name>A0ABQ7J6A3_9APIC</name>
<reference evidence="1 2" key="1">
    <citation type="journal article" date="2020" name="bioRxiv">
        <title>Metabolic contributions of an alphaproteobacterial endosymbiont in the apicomplexan Cardiosporidium cionae.</title>
        <authorList>
            <person name="Hunter E.S."/>
            <person name="Paight C.J."/>
            <person name="Lane C.E."/>
        </authorList>
    </citation>
    <scope>NUCLEOTIDE SEQUENCE [LARGE SCALE GENOMIC DNA]</scope>
    <source>
        <strain evidence="1">ESH_2018</strain>
    </source>
</reference>
<accession>A0ABQ7J6A3</accession>
<dbReference type="EMBL" id="JADAQX010000720">
    <property type="protein sequence ID" value="KAF8819503.1"/>
    <property type="molecule type" value="Genomic_DNA"/>
</dbReference>
<protein>
    <submittedName>
        <fullName evidence="1">Uncharacterized protein</fullName>
    </submittedName>
</protein>
<dbReference type="Proteomes" id="UP000823046">
    <property type="component" value="Unassembled WGS sequence"/>
</dbReference>
<proteinExistence type="predicted"/>
<comment type="caution">
    <text evidence="1">The sequence shown here is derived from an EMBL/GenBank/DDBJ whole genome shotgun (WGS) entry which is preliminary data.</text>
</comment>
<sequence>MNFNKIKTRVSTHYICDPYSTLMHYKRTFKLLQAIRQVDKVSILCLGSKHQLGIKWGDYFKKVNTVQGSNFSILSKATEKYDLIICADMLLHARELKSICLPVIGIATSKEIHDHPEILDVIDYLLPAPTSRTEAALRQLIKQDYLDAPLLNKKSSDLN</sequence>
<gene>
    <name evidence="1" type="ORF">IE077_000046</name>
</gene>
<keyword evidence="2" id="KW-1185">Reference proteome</keyword>
<organism evidence="1 2">
    <name type="scientific">Cardiosporidium cionae</name>
    <dbReference type="NCBI Taxonomy" id="476202"/>
    <lineage>
        <taxon>Eukaryota</taxon>
        <taxon>Sar</taxon>
        <taxon>Alveolata</taxon>
        <taxon>Apicomplexa</taxon>
        <taxon>Aconoidasida</taxon>
        <taxon>Nephromycida</taxon>
        <taxon>Cardiosporidium</taxon>
    </lineage>
</organism>